<gene>
    <name evidence="2" type="ORF">AU255_06970</name>
</gene>
<dbReference type="RefSeq" id="WP_080522213.1">
    <property type="nucleotide sequence ID" value="NZ_LPUF01000001.1"/>
</dbReference>
<accession>A0A1V8M887</accession>
<feature type="signal peptide" evidence="1">
    <location>
        <begin position="1"/>
        <end position="19"/>
    </location>
</feature>
<evidence type="ECO:0000313" key="3">
    <source>
        <dbReference type="Proteomes" id="UP000191980"/>
    </source>
</evidence>
<comment type="caution">
    <text evidence="2">The sequence shown here is derived from an EMBL/GenBank/DDBJ whole genome shotgun (WGS) entry which is preliminary data.</text>
</comment>
<dbReference type="AlphaFoldDB" id="A0A1V8M887"/>
<protein>
    <submittedName>
        <fullName evidence="2">Uncharacterized protein</fullName>
    </submittedName>
</protein>
<reference evidence="2 3" key="1">
    <citation type="submission" date="2015-12" db="EMBL/GenBank/DDBJ databases">
        <authorList>
            <person name="Shamseldin A."/>
            <person name="Moawad H."/>
            <person name="Abd El-Rahim W.M."/>
            <person name="Sadowsky M.J."/>
        </authorList>
    </citation>
    <scope>NUCLEOTIDE SEQUENCE [LARGE SCALE GENOMIC DNA]</scope>
    <source>
        <strain evidence="2 3">WF1</strain>
    </source>
</reference>
<dbReference type="OrthoDB" id="9931844at2"/>
<keyword evidence="3" id="KW-1185">Reference proteome</keyword>
<feature type="chain" id="PRO_5010730639" evidence="1">
    <location>
        <begin position="20"/>
        <end position="68"/>
    </location>
</feature>
<name>A0A1V8M887_9GAMM</name>
<dbReference type="Proteomes" id="UP000191980">
    <property type="component" value="Unassembled WGS sequence"/>
</dbReference>
<evidence type="ECO:0000256" key="1">
    <source>
        <dbReference type="SAM" id="SignalP"/>
    </source>
</evidence>
<dbReference type="EMBL" id="LPUF01000001">
    <property type="protein sequence ID" value="OQK17603.1"/>
    <property type="molecule type" value="Genomic_DNA"/>
</dbReference>
<sequence>MKKLIAGLALMLISSVTFAETFECTGYFNGAPVGPAIKVEASKTAVAETKAHDRMRKDGIKLDYVKCK</sequence>
<proteinExistence type="predicted"/>
<evidence type="ECO:0000313" key="2">
    <source>
        <dbReference type="EMBL" id="OQK17603.1"/>
    </source>
</evidence>
<organism evidence="2 3">
    <name type="scientific">Methyloprofundus sedimenti</name>
    <dbReference type="NCBI Taxonomy" id="1420851"/>
    <lineage>
        <taxon>Bacteria</taxon>
        <taxon>Pseudomonadati</taxon>
        <taxon>Pseudomonadota</taxon>
        <taxon>Gammaproteobacteria</taxon>
        <taxon>Methylococcales</taxon>
        <taxon>Methylococcaceae</taxon>
        <taxon>Methyloprofundus</taxon>
    </lineage>
</organism>
<keyword evidence="1" id="KW-0732">Signal</keyword>